<dbReference type="Gene3D" id="1.25.10.90">
    <property type="match status" value="1"/>
</dbReference>
<accession>A0A1F6AGB0</accession>
<name>A0A1F6AGB0_9BACT</name>
<reference evidence="1 2" key="1">
    <citation type="journal article" date="2016" name="Nat. Commun.">
        <title>Thousands of microbial genomes shed light on interconnected biogeochemical processes in an aquifer system.</title>
        <authorList>
            <person name="Anantharaman K."/>
            <person name="Brown C.T."/>
            <person name="Hug L.A."/>
            <person name="Sharon I."/>
            <person name="Castelle C.J."/>
            <person name="Probst A.J."/>
            <person name="Thomas B.C."/>
            <person name="Singh A."/>
            <person name="Wilkins M.J."/>
            <person name="Karaoz U."/>
            <person name="Brodie E.L."/>
            <person name="Williams K.H."/>
            <person name="Hubbard S.S."/>
            <person name="Banfield J.F."/>
        </authorList>
    </citation>
    <scope>NUCLEOTIDE SEQUENCE [LARGE SCALE GENOMIC DNA]</scope>
</reference>
<dbReference type="Proteomes" id="UP000178759">
    <property type="component" value="Unassembled WGS sequence"/>
</dbReference>
<dbReference type="AlphaFoldDB" id="A0A1F6AGB0"/>
<proteinExistence type="predicted"/>
<gene>
    <name evidence="1" type="ORF">A3A79_01105</name>
</gene>
<evidence type="ECO:0000313" key="1">
    <source>
        <dbReference type="EMBL" id="OGG23790.1"/>
    </source>
</evidence>
<dbReference type="CDD" id="cd06561">
    <property type="entry name" value="AlkD_like"/>
    <property type="match status" value="1"/>
</dbReference>
<dbReference type="SUPFAM" id="SSF48371">
    <property type="entry name" value="ARM repeat"/>
    <property type="match status" value="1"/>
</dbReference>
<dbReference type="EMBL" id="MFJV01000001">
    <property type="protein sequence ID" value="OGG23790.1"/>
    <property type="molecule type" value="Genomic_DNA"/>
</dbReference>
<sequence length="224" mass="26244">MNIQSDLQSQKNPEKAKLLAKYFKTGKGEYGEGDVFIGLTVPQLRKIAWKYANLPLSDIEKLLHSPIHEYRLTALIILTGKGNTKEIVDLYLRNTKYINNWDLVDLSSHKILGTFLLDKPRTLLYKLAKSKNIWERRIAVISTFAFLREKDISDSLKLTEILLHDSHDLMHKAVGWALREVGKIDQKAEERFLKKHYKSMPRTMLRYAIEKMSEEKRRKYLKKN</sequence>
<dbReference type="InterPro" id="IPR016024">
    <property type="entry name" value="ARM-type_fold"/>
</dbReference>
<organism evidence="1 2">
    <name type="scientific">Candidatus Gottesmanbacteria bacterium RIFCSPLOWO2_01_FULL_43_11b</name>
    <dbReference type="NCBI Taxonomy" id="1798392"/>
    <lineage>
        <taxon>Bacteria</taxon>
        <taxon>Candidatus Gottesmaniibacteriota</taxon>
    </lineage>
</organism>
<dbReference type="PANTHER" id="PTHR34070">
    <property type="entry name" value="ARMADILLO-TYPE FOLD"/>
    <property type="match status" value="1"/>
</dbReference>
<dbReference type="Pfam" id="PF08713">
    <property type="entry name" value="DNA_alkylation"/>
    <property type="match status" value="1"/>
</dbReference>
<protein>
    <submittedName>
        <fullName evidence="1">DNA alkylation repair protein</fullName>
    </submittedName>
</protein>
<dbReference type="InterPro" id="IPR014825">
    <property type="entry name" value="DNA_alkylation"/>
</dbReference>
<comment type="caution">
    <text evidence="1">The sequence shown here is derived from an EMBL/GenBank/DDBJ whole genome shotgun (WGS) entry which is preliminary data.</text>
</comment>
<evidence type="ECO:0000313" key="2">
    <source>
        <dbReference type="Proteomes" id="UP000178759"/>
    </source>
</evidence>
<dbReference type="PANTHER" id="PTHR34070:SF1">
    <property type="entry name" value="DNA ALKYLATION REPAIR PROTEIN"/>
    <property type="match status" value="1"/>
</dbReference>